<dbReference type="InterPro" id="IPR036443">
    <property type="entry name" value="Znf_RanBP2_sf"/>
</dbReference>
<dbReference type="GO" id="GO:0045893">
    <property type="term" value="P:positive regulation of DNA-templated transcription"/>
    <property type="evidence" value="ECO:0007669"/>
    <property type="project" value="InterPro"/>
</dbReference>
<keyword evidence="6" id="KW-0804">Transcription</keyword>
<dbReference type="PROSITE" id="PS50199">
    <property type="entry name" value="ZF_RANBP2_2"/>
    <property type="match status" value="1"/>
</dbReference>
<protein>
    <recommendedName>
        <fullName evidence="10">RanBP2-type domain-containing protein</fullName>
    </recommendedName>
</protein>
<dbReference type="GO" id="GO:0008270">
    <property type="term" value="F:zinc ion binding"/>
    <property type="evidence" value="ECO:0007669"/>
    <property type="project" value="UniProtKB-KW"/>
</dbReference>
<evidence type="ECO:0000259" key="10">
    <source>
        <dbReference type="PROSITE" id="PS50199"/>
    </source>
</evidence>
<evidence type="ECO:0000256" key="7">
    <source>
        <dbReference type="ARBA" id="ARBA00023242"/>
    </source>
</evidence>
<keyword evidence="3 8" id="KW-0863">Zinc-finger</keyword>
<dbReference type="InterPro" id="IPR033774">
    <property type="entry name" value="YAF2_RYBP"/>
</dbReference>
<evidence type="ECO:0000313" key="12">
    <source>
        <dbReference type="Proteomes" id="UP000001593"/>
    </source>
</evidence>
<dbReference type="InParanoid" id="A7SA03"/>
<accession>A7SA03</accession>
<dbReference type="InterPro" id="IPR001876">
    <property type="entry name" value="Znf_RanBP2"/>
</dbReference>
<sequence>MEEKGDKRSPSKLKYKPVRQISEEAYWDCSVCTYRNTSEAFKCSMCDVRKGTSTRKPRINAHLVAQQVAPKYIPNIPGLKKAPSKSPLKKMGVSNEHYHNKMYKMTIFAFQLNRPRLQNVDRSSAQHMAVTVGNVTVIITDYKLLKPEHTSSCSPDRNSPGLSEGSYEAGPSTTPTEYIGNGASHDEST</sequence>
<feature type="region of interest" description="Disordered" evidence="9">
    <location>
        <begin position="148"/>
        <end position="189"/>
    </location>
</feature>
<comment type="subcellular location">
    <subcellularLocation>
        <location evidence="1">Nucleus</location>
    </subcellularLocation>
</comment>
<dbReference type="SUPFAM" id="SSF90209">
    <property type="entry name" value="Ran binding protein zinc finger-like"/>
    <property type="match status" value="1"/>
</dbReference>
<dbReference type="PROSITE" id="PS01358">
    <property type="entry name" value="ZF_RANBP2_1"/>
    <property type="match status" value="1"/>
</dbReference>
<keyword evidence="4" id="KW-0862">Zinc</keyword>
<dbReference type="SMART" id="SM00547">
    <property type="entry name" value="ZnF_RBZ"/>
    <property type="match status" value="1"/>
</dbReference>
<evidence type="ECO:0000256" key="2">
    <source>
        <dbReference type="ARBA" id="ARBA00022723"/>
    </source>
</evidence>
<dbReference type="PANTHER" id="PTHR12920">
    <property type="entry name" value="RYBP AND YAF2-RELATED"/>
    <property type="match status" value="1"/>
</dbReference>
<dbReference type="HOGENOM" id="CLU_095374_1_0_1"/>
<dbReference type="PhylomeDB" id="A7SA03"/>
<evidence type="ECO:0000313" key="11">
    <source>
        <dbReference type="EMBL" id="EDO39476.1"/>
    </source>
</evidence>
<name>A7SA03_NEMVE</name>
<keyword evidence="7" id="KW-0539">Nucleus</keyword>
<keyword evidence="2" id="KW-0479">Metal-binding</keyword>
<proteinExistence type="predicted"/>
<dbReference type="GO" id="GO:0003677">
    <property type="term" value="F:DNA binding"/>
    <property type="evidence" value="ECO:0000318"/>
    <property type="project" value="GO_Central"/>
</dbReference>
<dbReference type="eggNOG" id="KOG4477">
    <property type="taxonomic scope" value="Eukaryota"/>
</dbReference>
<dbReference type="Gene3D" id="4.10.1060.10">
    <property type="entry name" value="Zinc finger, RanBP2-type"/>
    <property type="match status" value="1"/>
</dbReference>
<dbReference type="Pfam" id="PF17219">
    <property type="entry name" value="YAF2_RYBP"/>
    <property type="match status" value="1"/>
</dbReference>
<feature type="domain" description="RanBP2-type" evidence="10">
    <location>
        <begin position="23"/>
        <end position="52"/>
    </location>
</feature>
<keyword evidence="12" id="KW-1185">Reference proteome</keyword>
<keyword evidence="5" id="KW-0805">Transcription regulation</keyword>
<reference evidence="11 12" key="1">
    <citation type="journal article" date="2007" name="Science">
        <title>Sea anemone genome reveals ancestral eumetazoan gene repertoire and genomic organization.</title>
        <authorList>
            <person name="Putnam N.H."/>
            <person name="Srivastava M."/>
            <person name="Hellsten U."/>
            <person name="Dirks B."/>
            <person name="Chapman J."/>
            <person name="Salamov A."/>
            <person name="Terry A."/>
            <person name="Shapiro H."/>
            <person name="Lindquist E."/>
            <person name="Kapitonov V.V."/>
            <person name="Jurka J."/>
            <person name="Genikhovich G."/>
            <person name="Grigoriev I.V."/>
            <person name="Lucas S.M."/>
            <person name="Steele R.E."/>
            <person name="Finnerty J.R."/>
            <person name="Technau U."/>
            <person name="Martindale M.Q."/>
            <person name="Rokhsar D.S."/>
        </authorList>
    </citation>
    <scope>NUCLEOTIDE SEQUENCE [LARGE SCALE GENOMIC DNA]</scope>
    <source>
        <strain evidence="12">CH2 X CH6</strain>
    </source>
</reference>
<dbReference type="PANTHER" id="PTHR12920:SF4">
    <property type="entry name" value="GEO03726P1"/>
    <property type="match status" value="1"/>
</dbReference>
<dbReference type="STRING" id="45351.A7SA03"/>
<dbReference type="InterPro" id="IPR039958">
    <property type="entry name" value="RYBP/YAF2"/>
</dbReference>
<evidence type="ECO:0000256" key="3">
    <source>
        <dbReference type="ARBA" id="ARBA00022771"/>
    </source>
</evidence>
<evidence type="ECO:0000256" key="4">
    <source>
        <dbReference type="ARBA" id="ARBA00022833"/>
    </source>
</evidence>
<dbReference type="EMBL" id="DS469606">
    <property type="protein sequence ID" value="EDO39476.1"/>
    <property type="molecule type" value="Genomic_DNA"/>
</dbReference>
<evidence type="ECO:0000256" key="8">
    <source>
        <dbReference type="PROSITE-ProRule" id="PRU00322"/>
    </source>
</evidence>
<dbReference type="GO" id="GO:0005634">
    <property type="term" value="C:nucleus"/>
    <property type="evidence" value="ECO:0000318"/>
    <property type="project" value="GO_Central"/>
</dbReference>
<organism evidence="11 12">
    <name type="scientific">Nematostella vectensis</name>
    <name type="common">Starlet sea anemone</name>
    <dbReference type="NCBI Taxonomy" id="45351"/>
    <lineage>
        <taxon>Eukaryota</taxon>
        <taxon>Metazoa</taxon>
        <taxon>Cnidaria</taxon>
        <taxon>Anthozoa</taxon>
        <taxon>Hexacorallia</taxon>
        <taxon>Actiniaria</taxon>
        <taxon>Edwardsiidae</taxon>
        <taxon>Nematostella</taxon>
    </lineage>
</organism>
<gene>
    <name evidence="11" type="ORF">NEMVEDRAFT_v1g243867</name>
</gene>
<evidence type="ECO:0000256" key="9">
    <source>
        <dbReference type="SAM" id="MobiDB-lite"/>
    </source>
</evidence>
<dbReference type="Pfam" id="PF00641">
    <property type="entry name" value="Zn_ribbon_RanBP"/>
    <property type="match status" value="1"/>
</dbReference>
<evidence type="ECO:0000256" key="1">
    <source>
        <dbReference type="ARBA" id="ARBA00004123"/>
    </source>
</evidence>
<dbReference type="OMA" id="QHMAVTV"/>
<feature type="compositionally biased region" description="Polar residues" evidence="9">
    <location>
        <begin position="150"/>
        <end position="161"/>
    </location>
</feature>
<dbReference type="Proteomes" id="UP000001593">
    <property type="component" value="Unassembled WGS sequence"/>
</dbReference>
<dbReference type="GO" id="GO:0003712">
    <property type="term" value="F:transcription coregulator activity"/>
    <property type="evidence" value="ECO:0000318"/>
    <property type="project" value="GO_Central"/>
</dbReference>
<dbReference type="AlphaFoldDB" id="A7SA03"/>
<evidence type="ECO:0000256" key="6">
    <source>
        <dbReference type="ARBA" id="ARBA00023163"/>
    </source>
</evidence>
<evidence type="ECO:0000256" key="5">
    <source>
        <dbReference type="ARBA" id="ARBA00023015"/>
    </source>
</evidence>
<dbReference type="GO" id="GO:0006355">
    <property type="term" value="P:regulation of DNA-templated transcription"/>
    <property type="evidence" value="ECO:0000318"/>
    <property type="project" value="GO_Central"/>
</dbReference>